<feature type="region of interest" description="Disordered" evidence="1">
    <location>
        <begin position="1"/>
        <end position="33"/>
    </location>
</feature>
<proteinExistence type="predicted"/>
<evidence type="ECO:0000313" key="3">
    <source>
        <dbReference type="Proteomes" id="UP000807025"/>
    </source>
</evidence>
<reference evidence="2" key="1">
    <citation type="submission" date="2020-11" db="EMBL/GenBank/DDBJ databases">
        <authorList>
            <consortium name="DOE Joint Genome Institute"/>
            <person name="Ahrendt S."/>
            <person name="Riley R."/>
            <person name="Andreopoulos W."/>
            <person name="Labutti K."/>
            <person name="Pangilinan J."/>
            <person name="Ruiz-Duenas F.J."/>
            <person name="Barrasa J.M."/>
            <person name="Sanchez-Garcia M."/>
            <person name="Camarero S."/>
            <person name="Miyauchi S."/>
            <person name="Serrano A."/>
            <person name="Linde D."/>
            <person name="Babiker R."/>
            <person name="Drula E."/>
            <person name="Ayuso-Fernandez I."/>
            <person name="Pacheco R."/>
            <person name="Padilla G."/>
            <person name="Ferreira P."/>
            <person name="Barriuso J."/>
            <person name="Kellner H."/>
            <person name="Castanera R."/>
            <person name="Alfaro M."/>
            <person name="Ramirez L."/>
            <person name="Pisabarro A.G."/>
            <person name="Kuo A."/>
            <person name="Tritt A."/>
            <person name="Lipzen A."/>
            <person name="He G."/>
            <person name="Yan M."/>
            <person name="Ng V."/>
            <person name="Cullen D."/>
            <person name="Martin F."/>
            <person name="Rosso M.-N."/>
            <person name="Henrissat B."/>
            <person name="Hibbett D."/>
            <person name="Martinez A.T."/>
            <person name="Grigoriev I.V."/>
        </authorList>
    </citation>
    <scope>NUCLEOTIDE SEQUENCE</scope>
    <source>
        <strain evidence="2">ATCC 90797</strain>
    </source>
</reference>
<dbReference type="AlphaFoldDB" id="A0A9P5ZHR8"/>
<organism evidence="2 3">
    <name type="scientific">Pleurotus eryngii</name>
    <name type="common">Boletus of the steppes</name>
    <dbReference type="NCBI Taxonomy" id="5323"/>
    <lineage>
        <taxon>Eukaryota</taxon>
        <taxon>Fungi</taxon>
        <taxon>Dikarya</taxon>
        <taxon>Basidiomycota</taxon>
        <taxon>Agaricomycotina</taxon>
        <taxon>Agaricomycetes</taxon>
        <taxon>Agaricomycetidae</taxon>
        <taxon>Agaricales</taxon>
        <taxon>Pleurotineae</taxon>
        <taxon>Pleurotaceae</taxon>
        <taxon>Pleurotus</taxon>
    </lineage>
</organism>
<gene>
    <name evidence="2" type="ORF">BDN71DRAFT_1514088</name>
</gene>
<protein>
    <submittedName>
        <fullName evidence="2">Uncharacterized protein</fullName>
    </submittedName>
</protein>
<evidence type="ECO:0000256" key="1">
    <source>
        <dbReference type="SAM" id="MobiDB-lite"/>
    </source>
</evidence>
<name>A0A9P5ZHR8_PLEER</name>
<comment type="caution">
    <text evidence="2">The sequence shown here is derived from an EMBL/GenBank/DDBJ whole genome shotgun (WGS) entry which is preliminary data.</text>
</comment>
<accession>A0A9P5ZHR8</accession>
<dbReference type="EMBL" id="MU154791">
    <property type="protein sequence ID" value="KAF9487318.1"/>
    <property type="molecule type" value="Genomic_DNA"/>
</dbReference>
<evidence type="ECO:0000313" key="2">
    <source>
        <dbReference type="EMBL" id="KAF9487318.1"/>
    </source>
</evidence>
<feature type="region of interest" description="Disordered" evidence="1">
    <location>
        <begin position="152"/>
        <end position="177"/>
    </location>
</feature>
<dbReference type="Proteomes" id="UP000807025">
    <property type="component" value="Unassembled WGS sequence"/>
</dbReference>
<sequence length="196" mass="19793">MSNAPAGSFNPIRLSAPQASTSATTGFDAPLPFNTRGTIATTPTSLAFNTSAPFAHLPPAANLATISATPTLPALNASAPLANANHALAANVDTNAIETPAANADIPTSTTHTATADSPTITTLTTANNMATPNAHTSAANTPVANTPTANTAAAIDSGSNNQVAGPLQPQRHKQTRDEVNPNMIISGKHIKKCKT</sequence>
<keyword evidence="3" id="KW-1185">Reference proteome</keyword>